<protein>
    <submittedName>
        <fullName evidence="1">Uncharacterized protein</fullName>
    </submittedName>
</protein>
<proteinExistence type="predicted"/>
<name>Q46QW7_CUPPJ</name>
<organism evidence="1">
    <name type="scientific">Cupriavidus pinatubonensis (strain JMP 134 / LMG 1197)</name>
    <name type="common">Cupriavidus necator (strain JMP 134)</name>
    <dbReference type="NCBI Taxonomy" id="264198"/>
    <lineage>
        <taxon>Bacteria</taxon>
        <taxon>Pseudomonadati</taxon>
        <taxon>Pseudomonadota</taxon>
        <taxon>Betaproteobacteria</taxon>
        <taxon>Burkholderiales</taxon>
        <taxon>Burkholderiaceae</taxon>
        <taxon>Cupriavidus</taxon>
    </lineage>
</organism>
<dbReference type="OrthoDB" id="8970664at2"/>
<dbReference type="EMBL" id="CP000091">
    <property type="protein sequence ID" value="AAZ64467.1"/>
    <property type="molecule type" value="Genomic_DNA"/>
</dbReference>
<dbReference type="KEGG" id="reu:Reut_B5119"/>
<dbReference type="AlphaFoldDB" id="Q46QW7"/>
<accession>Q46QW7</accession>
<reference evidence="1" key="1">
    <citation type="submission" date="2005-08" db="EMBL/GenBank/DDBJ databases">
        <title>Complete sequence of chromosome 2 of Ralstonia eutropha JMP134.</title>
        <authorList>
            <person name="Copeland A."/>
            <person name="Lucas S."/>
            <person name="Lapidus A."/>
            <person name="Barry K."/>
            <person name="Detter J.C."/>
            <person name="Glavina T."/>
            <person name="Hammon N."/>
            <person name="Israni S."/>
            <person name="Pitluck S."/>
            <person name="Goltsman E."/>
            <person name="Martinez M."/>
            <person name="Schmutz J."/>
            <person name="Larimer F."/>
            <person name="Land M."/>
            <person name="Lykidis A."/>
            <person name="Richardson P."/>
        </authorList>
    </citation>
    <scope>NUCLEOTIDE SEQUENCE [LARGE SCALE GENOMIC DNA]</scope>
    <source>
        <strain evidence="1">JMP134</strain>
    </source>
</reference>
<sequence length="111" mass="12009">MPALPYESMFRRLPAALIVAACTLTACFTPSVGAHITLEGKIRVKGNAMFPMIVLQQDDGPAWELTGMTVAAAREQFNQLATVHGTVTRAPGKDTWMPGLRVDSVESRPEP</sequence>
<dbReference type="eggNOG" id="ENOG5032PK0">
    <property type="taxonomic scope" value="Bacteria"/>
</dbReference>
<gene>
    <name evidence="1" type="ordered locus">Reut_B5119</name>
</gene>
<evidence type="ECO:0000313" key="1">
    <source>
        <dbReference type="EMBL" id="AAZ64467.1"/>
    </source>
</evidence>
<dbReference type="HOGENOM" id="CLU_2275137_0_0_4"/>